<comment type="caution">
    <text evidence="1">The sequence shown here is derived from an EMBL/GenBank/DDBJ whole genome shotgun (WGS) entry which is preliminary data.</text>
</comment>
<dbReference type="EMBL" id="QXTE01000101">
    <property type="protein sequence ID" value="TFK06129.1"/>
    <property type="molecule type" value="Genomic_DNA"/>
</dbReference>
<name>A0A4D9E762_9SAUR</name>
<reference evidence="1 2" key="2">
    <citation type="submission" date="2019-04" db="EMBL/GenBank/DDBJ databases">
        <title>The genome sequence of big-headed turtle.</title>
        <authorList>
            <person name="Gong S."/>
        </authorList>
    </citation>
    <scope>NUCLEOTIDE SEQUENCE [LARGE SCALE GENOMIC DNA]</scope>
    <source>
        <strain evidence="1">DO16091913</strain>
        <tissue evidence="1">Muscle</tissue>
    </source>
</reference>
<dbReference type="AlphaFoldDB" id="A0A4D9E762"/>
<accession>A0A4D9E762</accession>
<gene>
    <name evidence="1" type="ORF">DR999_PMT11148</name>
</gene>
<sequence length="103" mass="11640">MAHALISKMCVLAAPWSSGLVHRDYTLDKSAYGITSRISLMSLELSQQEMHRKADTIRSISMPHLVVMGSPYDDSNFFLQSRSQNPDHWYQPFRMGNTPGAPQ</sequence>
<dbReference type="Proteomes" id="UP000297703">
    <property type="component" value="Unassembled WGS sequence"/>
</dbReference>
<keyword evidence="2" id="KW-1185">Reference proteome</keyword>
<reference evidence="1 2" key="1">
    <citation type="submission" date="2019-04" db="EMBL/GenBank/DDBJ databases">
        <title>Draft genome of the big-headed turtle Platysternon megacephalum.</title>
        <authorList>
            <person name="Gong S."/>
        </authorList>
    </citation>
    <scope>NUCLEOTIDE SEQUENCE [LARGE SCALE GENOMIC DNA]</scope>
    <source>
        <strain evidence="1">DO16091913</strain>
        <tissue evidence="1">Muscle</tissue>
    </source>
</reference>
<protein>
    <submittedName>
        <fullName evidence="1">Transcription factor GATA-5</fullName>
    </submittedName>
</protein>
<evidence type="ECO:0000313" key="1">
    <source>
        <dbReference type="EMBL" id="TFK06129.1"/>
    </source>
</evidence>
<proteinExistence type="predicted"/>
<evidence type="ECO:0000313" key="2">
    <source>
        <dbReference type="Proteomes" id="UP000297703"/>
    </source>
</evidence>
<organism evidence="1 2">
    <name type="scientific">Platysternon megacephalum</name>
    <name type="common">big-headed turtle</name>
    <dbReference type="NCBI Taxonomy" id="55544"/>
    <lineage>
        <taxon>Eukaryota</taxon>
        <taxon>Metazoa</taxon>
        <taxon>Chordata</taxon>
        <taxon>Craniata</taxon>
        <taxon>Vertebrata</taxon>
        <taxon>Euteleostomi</taxon>
        <taxon>Archelosauria</taxon>
        <taxon>Testudinata</taxon>
        <taxon>Testudines</taxon>
        <taxon>Cryptodira</taxon>
        <taxon>Durocryptodira</taxon>
        <taxon>Testudinoidea</taxon>
        <taxon>Platysternidae</taxon>
        <taxon>Platysternon</taxon>
    </lineage>
</organism>